<dbReference type="PROSITE" id="PS50059">
    <property type="entry name" value="FKBP_PPIASE"/>
    <property type="match status" value="2"/>
</dbReference>
<sequence>MSVSPSADLSAIEVSDAATPEITVPAPWAITSTQTKVLKPGGEQKLTDTSTATVNYIGVNGRTGEVFDQSYDGDPATFSLERVIPGFTKGLSGQSVGSRVLIGMPSEDGYAQGNPGANIEVGDSLLFVVDIISANYEEAIGEAITPAAGLPTVTMTAGKPEIALPAGVAAPTDLKVQPLIKGAGAPITADSTISVKFRSWNYADGTLFQDAWEPQSGALSTLIDGWKEGLVGQTAGSRVLLVVPPAKAFPDGIPTATPSLAPGQTLVYVLDILDVQG</sequence>
<organism evidence="8 9">
    <name type="scientific">Tessaracoccus flavescens</name>
    <dbReference type="NCBI Taxonomy" id="399497"/>
    <lineage>
        <taxon>Bacteria</taxon>
        <taxon>Bacillati</taxon>
        <taxon>Actinomycetota</taxon>
        <taxon>Actinomycetes</taxon>
        <taxon>Propionibacteriales</taxon>
        <taxon>Propionibacteriaceae</taxon>
        <taxon>Tessaracoccus</taxon>
    </lineage>
</organism>
<evidence type="ECO:0000259" key="7">
    <source>
        <dbReference type="PROSITE" id="PS50059"/>
    </source>
</evidence>
<name>A0A921JQG2_9ACTN</name>
<comment type="caution">
    <text evidence="8">The sequence shown here is derived from an EMBL/GenBank/DDBJ whole genome shotgun (WGS) entry which is preliminary data.</text>
</comment>
<feature type="domain" description="PPIase FKBP-type" evidence="7">
    <location>
        <begin position="49"/>
        <end position="135"/>
    </location>
</feature>
<evidence type="ECO:0000256" key="4">
    <source>
        <dbReference type="ARBA" id="ARBA00023235"/>
    </source>
</evidence>
<keyword evidence="4 5" id="KW-0413">Isomerase</keyword>
<feature type="domain" description="PPIase FKBP-type" evidence="7">
    <location>
        <begin position="190"/>
        <end position="276"/>
    </location>
</feature>
<dbReference type="PANTHER" id="PTHR43811">
    <property type="entry name" value="FKBP-TYPE PEPTIDYL-PROLYL CIS-TRANS ISOMERASE FKPA"/>
    <property type="match status" value="1"/>
</dbReference>
<protein>
    <recommendedName>
        <fullName evidence="6">Peptidyl-prolyl cis-trans isomerase</fullName>
        <ecNumber evidence="6">5.2.1.8</ecNumber>
    </recommendedName>
</protein>
<dbReference type="PANTHER" id="PTHR43811:SF19">
    <property type="entry name" value="39 KDA FK506-BINDING NUCLEAR PROTEIN"/>
    <property type="match status" value="1"/>
</dbReference>
<evidence type="ECO:0000256" key="5">
    <source>
        <dbReference type="PROSITE-ProRule" id="PRU00277"/>
    </source>
</evidence>
<dbReference type="GO" id="GO:0003755">
    <property type="term" value="F:peptidyl-prolyl cis-trans isomerase activity"/>
    <property type="evidence" value="ECO:0007669"/>
    <property type="project" value="UniProtKB-UniRule"/>
</dbReference>
<evidence type="ECO:0000256" key="1">
    <source>
        <dbReference type="ARBA" id="ARBA00000971"/>
    </source>
</evidence>
<dbReference type="EC" id="5.2.1.8" evidence="6"/>
<comment type="similarity">
    <text evidence="2 6">Belongs to the FKBP-type PPIase family.</text>
</comment>
<comment type="catalytic activity">
    <reaction evidence="1 5 6">
        <text>[protein]-peptidylproline (omega=180) = [protein]-peptidylproline (omega=0)</text>
        <dbReference type="Rhea" id="RHEA:16237"/>
        <dbReference type="Rhea" id="RHEA-COMP:10747"/>
        <dbReference type="Rhea" id="RHEA-COMP:10748"/>
        <dbReference type="ChEBI" id="CHEBI:83833"/>
        <dbReference type="ChEBI" id="CHEBI:83834"/>
        <dbReference type="EC" id="5.2.1.8"/>
    </reaction>
</comment>
<dbReference type="Proteomes" id="UP000712713">
    <property type="component" value="Unassembled WGS sequence"/>
</dbReference>
<dbReference type="EMBL" id="DYZF01000084">
    <property type="protein sequence ID" value="HJE51036.1"/>
    <property type="molecule type" value="Genomic_DNA"/>
</dbReference>
<reference evidence="8" key="2">
    <citation type="submission" date="2021-09" db="EMBL/GenBank/DDBJ databases">
        <authorList>
            <person name="Gilroy R."/>
        </authorList>
    </citation>
    <scope>NUCLEOTIDE SEQUENCE</scope>
    <source>
        <strain evidence="8">ChiGjej3B3-7470</strain>
    </source>
</reference>
<proteinExistence type="inferred from homology"/>
<evidence type="ECO:0000256" key="3">
    <source>
        <dbReference type="ARBA" id="ARBA00023110"/>
    </source>
</evidence>
<gene>
    <name evidence="8" type="ORF">K8V15_03515</name>
</gene>
<evidence type="ECO:0000256" key="6">
    <source>
        <dbReference type="RuleBase" id="RU003915"/>
    </source>
</evidence>
<dbReference type="InterPro" id="IPR046357">
    <property type="entry name" value="PPIase_dom_sf"/>
</dbReference>
<reference evidence="8" key="1">
    <citation type="journal article" date="2021" name="PeerJ">
        <title>Extensive microbial diversity within the chicken gut microbiome revealed by metagenomics and culture.</title>
        <authorList>
            <person name="Gilroy R."/>
            <person name="Ravi A."/>
            <person name="Getino M."/>
            <person name="Pursley I."/>
            <person name="Horton D.L."/>
            <person name="Alikhan N.F."/>
            <person name="Baker D."/>
            <person name="Gharbi K."/>
            <person name="Hall N."/>
            <person name="Watson M."/>
            <person name="Adriaenssens E.M."/>
            <person name="Foster-Nyarko E."/>
            <person name="Jarju S."/>
            <person name="Secka A."/>
            <person name="Antonio M."/>
            <person name="Oren A."/>
            <person name="Chaudhuri R.R."/>
            <person name="La Ragione R."/>
            <person name="Hildebrand F."/>
            <person name="Pallen M.J."/>
        </authorList>
    </citation>
    <scope>NUCLEOTIDE SEQUENCE</scope>
    <source>
        <strain evidence="8">ChiGjej3B3-7470</strain>
    </source>
</reference>
<dbReference type="InterPro" id="IPR001179">
    <property type="entry name" value="PPIase_FKBP_dom"/>
</dbReference>
<dbReference type="AlphaFoldDB" id="A0A921JQG2"/>
<accession>A0A921JQG2</accession>
<dbReference type="SUPFAM" id="SSF54534">
    <property type="entry name" value="FKBP-like"/>
    <property type="match status" value="2"/>
</dbReference>
<keyword evidence="3 5" id="KW-0697">Rotamase</keyword>
<evidence type="ECO:0000313" key="9">
    <source>
        <dbReference type="Proteomes" id="UP000712713"/>
    </source>
</evidence>
<evidence type="ECO:0000313" key="8">
    <source>
        <dbReference type="EMBL" id="HJE51036.1"/>
    </source>
</evidence>
<dbReference type="Pfam" id="PF00254">
    <property type="entry name" value="FKBP_C"/>
    <property type="match status" value="2"/>
</dbReference>
<evidence type="ECO:0000256" key="2">
    <source>
        <dbReference type="ARBA" id="ARBA00006577"/>
    </source>
</evidence>
<dbReference type="Gene3D" id="3.10.50.40">
    <property type="match status" value="2"/>
</dbReference>